<dbReference type="OMA" id="HDYVNLC"/>
<evidence type="ECO:0000313" key="4">
    <source>
        <dbReference type="Proteomes" id="UP000193240"/>
    </source>
</evidence>
<dbReference type="STRING" id="105696.A0A1Y2LMS6"/>
<sequence>MATQQFDGGVPFAIATTAQKLQLLELPSEVAALLDSPHPPRLHLKSSAPASDQPAYAVLCTPNKTFHLRQVQTSNSLFVTAPRDLDSHGNDIPVSATCAIASCPATLELHPSDASAVASLHEVLPVYDIVAGHVDATGNGKSRNHIFENLPLSDAECMAGWNELMAFELDESTYRPSVNALAQAWRSISAAALAEGIKLDSQFLTEDVVTAVADDGHPSAFTKAVLRYLSDGGQDVEGPWSCLDRARTVAFVGRTLLEAKQGSTGFLIAEFTDTWEDSLPEAWRKDAKLGVIEGTYEFPSETTIRLKSKDAAVASMQDAHTTKPSARKWHEKFAKTRKK</sequence>
<dbReference type="PANTHER" id="PTHR13395:SF6">
    <property type="entry name" value="SISTER CHROMATID COHESION PROTEIN DCC1"/>
    <property type="match status" value="1"/>
</dbReference>
<dbReference type="GO" id="GO:0000775">
    <property type="term" value="C:chromosome, centromeric region"/>
    <property type="evidence" value="ECO:0007669"/>
    <property type="project" value="TreeGrafter"/>
</dbReference>
<evidence type="ECO:0000256" key="1">
    <source>
        <dbReference type="ARBA" id="ARBA00007017"/>
    </source>
</evidence>
<comment type="similarity">
    <text evidence="1">Belongs to the DCC1 family.</text>
</comment>
<dbReference type="PANTHER" id="PTHR13395">
    <property type="entry name" value="SISTER CHROMATID COHESION PROTEIN DCC1-RELATED"/>
    <property type="match status" value="1"/>
</dbReference>
<proteinExistence type="inferred from homology"/>
<keyword evidence="4" id="KW-1185">Reference proteome</keyword>
<dbReference type="GO" id="GO:0006260">
    <property type="term" value="P:DNA replication"/>
    <property type="evidence" value="ECO:0007669"/>
    <property type="project" value="UniProtKB-KW"/>
</dbReference>
<dbReference type="GO" id="GO:0034088">
    <property type="term" value="P:maintenance of mitotic sister chromatid cohesion"/>
    <property type="evidence" value="ECO:0007669"/>
    <property type="project" value="TreeGrafter"/>
</dbReference>
<dbReference type="Pfam" id="PF09724">
    <property type="entry name" value="Dcc1"/>
    <property type="match status" value="1"/>
</dbReference>
<evidence type="ECO:0008006" key="5">
    <source>
        <dbReference type="Google" id="ProtNLM"/>
    </source>
</evidence>
<accession>A0A1Y2LMS6</accession>
<reference evidence="3 4" key="1">
    <citation type="journal article" date="2017" name="Genome Announc.">
        <title>Genome sequence of the saprophytic ascomycete Epicoccum nigrum ICMP 19927 strain isolated from New Zealand.</title>
        <authorList>
            <person name="Fokin M."/>
            <person name="Fleetwood D."/>
            <person name="Weir B.S."/>
            <person name="Villas-Boas S.G."/>
        </authorList>
    </citation>
    <scope>NUCLEOTIDE SEQUENCE [LARGE SCALE GENOMIC DNA]</scope>
    <source>
        <strain evidence="3 4">ICMP 19927</strain>
    </source>
</reference>
<name>A0A1Y2LMS6_EPING</name>
<dbReference type="AlphaFoldDB" id="A0A1Y2LMS6"/>
<keyword evidence="2" id="KW-0235">DNA replication</keyword>
<dbReference type="EMBL" id="KZ107855">
    <property type="protein sequence ID" value="OSS45201.1"/>
    <property type="molecule type" value="Genomic_DNA"/>
</dbReference>
<dbReference type="InterPro" id="IPR019128">
    <property type="entry name" value="Dcc1"/>
</dbReference>
<dbReference type="GO" id="GO:0031390">
    <property type="term" value="C:Ctf18 RFC-like complex"/>
    <property type="evidence" value="ECO:0007669"/>
    <property type="project" value="InterPro"/>
</dbReference>
<evidence type="ECO:0000256" key="2">
    <source>
        <dbReference type="ARBA" id="ARBA00022705"/>
    </source>
</evidence>
<protein>
    <recommendedName>
        <fullName evidence="5">Sister chromatid cohesion protein Dcc1</fullName>
    </recommendedName>
</protein>
<dbReference type="InParanoid" id="A0A1Y2LMS6"/>
<organism evidence="3 4">
    <name type="scientific">Epicoccum nigrum</name>
    <name type="common">Soil fungus</name>
    <name type="synonym">Epicoccum purpurascens</name>
    <dbReference type="NCBI Taxonomy" id="105696"/>
    <lineage>
        <taxon>Eukaryota</taxon>
        <taxon>Fungi</taxon>
        <taxon>Dikarya</taxon>
        <taxon>Ascomycota</taxon>
        <taxon>Pezizomycotina</taxon>
        <taxon>Dothideomycetes</taxon>
        <taxon>Pleosporomycetidae</taxon>
        <taxon>Pleosporales</taxon>
        <taxon>Pleosporineae</taxon>
        <taxon>Didymellaceae</taxon>
        <taxon>Epicoccum</taxon>
    </lineage>
</organism>
<dbReference type="GO" id="GO:0000785">
    <property type="term" value="C:chromatin"/>
    <property type="evidence" value="ECO:0007669"/>
    <property type="project" value="TreeGrafter"/>
</dbReference>
<dbReference type="Proteomes" id="UP000193240">
    <property type="component" value="Unassembled WGS sequence"/>
</dbReference>
<evidence type="ECO:0000313" key="3">
    <source>
        <dbReference type="EMBL" id="OSS45201.1"/>
    </source>
</evidence>
<gene>
    <name evidence="3" type="ORF">B5807_09351</name>
</gene>